<reference evidence="3" key="1">
    <citation type="submission" date="2016-06" db="EMBL/GenBank/DDBJ databases">
        <authorList>
            <person name="Varghese N."/>
            <person name="Submissions Spin"/>
        </authorList>
    </citation>
    <scope>NUCLEOTIDE SEQUENCE [LARGE SCALE GENOMIC DNA]</scope>
    <source>
        <strain evidence="3">DSM 45161</strain>
    </source>
</reference>
<dbReference type="RefSeq" id="WP_088974302.1">
    <property type="nucleotide sequence ID" value="NZ_LT607753.1"/>
</dbReference>
<dbReference type="Proteomes" id="UP000198215">
    <property type="component" value="Chromosome I"/>
</dbReference>
<evidence type="ECO:0000313" key="3">
    <source>
        <dbReference type="Proteomes" id="UP000198215"/>
    </source>
</evidence>
<evidence type="ECO:0000259" key="1">
    <source>
        <dbReference type="Pfam" id="PF10021"/>
    </source>
</evidence>
<dbReference type="PANTHER" id="PTHR35596:SF1">
    <property type="entry name" value="MICROBIAL-TYPE PARG CATALYTIC DOMAIN-CONTAINING PROTEIN"/>
    <property type="match status" value="1"/>
</dbReference>
<dbReference type="InterPro" id="IPR012664">
    <property type="entry name" value="CHP02452"/>
</dbReference>
<dbReference type="InterPro" id="IPR019261">
    <property type="entry name" value="PARG_cat_microbial"/>
</dbReference>
<dbReference type="EMBL" id="LT607753">
    <property type="protein sequence ID" value="SCG36679.1"/>
    <property type="molecule type" value="Genomic_DNA"/>
</dbReference>
<protein>
    <submittedName>
        <fullName evidence="2">TIGR02452 family protein</fullName>
    </submittedName>
</protein>
<organism evidence="2 3">
    <name type="scientific">Micromonospora coxensis</name>
    <dbReference type="NCBI Taxonomy" id="356852"/>
    <lineage>
        <taxon>Bacteria</taxon>
        <taxon>Bacillati</taxon>
        <taxon>Actinomycetota</taxon>
        <taxon>Actinomycetes</taxon>
        <taxon>Micromonosporales</taxon>
        <taxon>Micromonosporaceae</taxon>
        <taxon>Micromonospora</taxon>
    </lineage>
</organism>
<dbReference type="NCBIfam" id="TIGR02452">
    <property type="entry name" value="TIGR02452 family protein"/>
    <property type="match status" value="1"/>
</dbReference>
<name>A0A1C5GSB4_9ACTN</name>
<dbReference type="Gene3D" id="3.40.220.10">
    <property type="entry name" value="Leucine Aminopeptidase, subunit E, domain 1"/>
    <property type="match status" value="1"/>
</dbReference>
<evidence type="ECO:0000313" key="2">
    <source>
        <dbReference type="EMBL" id="SCG36679.1"/>
    </source>
</evidence>
<dbReference type="OrthoDB" id="9806181at2"/>
<sequence>MNRTERAALAAETDRLVAEGRYGPVPAATLHLPDEPLPEPGPVGTSVVEVTDETTLAAARRLTATGDDPVACLNFASAKNPGGGYATGAQAQEESLARSSALVASLRTAPEFHEHHRARRDPRYTDRVVHSPDVPVFRDDTGRLVEPYRVAFLTAAAPNAGALRQPADLAGVLRRRAARVLGVALAHGHRRLVLGAWGCGVFRNDPAQVAAAFADLLGPGGRYAGAFDLVVFAVPDATNRRPFAAAFGVGDRSAG</sequence>
<dbReference type="AlphaFoldDB" id="A0A1C5GSB4"/>
<gene>
    <name evidence="2" type="ORF">GA0070614_0313</name>
</gene>
<accession>A0A1C5GSB4</accession>
<keyword evidence="3" id="KW-1185">Reference proteome</keyword>
<dbReference type="PANTHER" id="PTHR35596">
    <property type="entry name" value="DUF2263 DOMAIN-CONTAINING PROTEIN"/>
    <property type="match status" value="1"/>
</dbReference>
<feature type="domain" description="Microbial-type PARG catalytic" evidence="1">
    <location>
        <begin position="34"/>
        <end position="139"/>
    </location>
</feature>
<dbReference type="Pfam" id="PF10021">
    <property type="entry name" value="PARG_cat_microb"/>
    <property type="match status" value="1"/>
</dbReference>
<dbReference type="InterPro" id="IPR043472">
    <property type="entry name" value="Macro_dom-like"/>
</dbReference>
<proteinExistence type="predicted"/>